<dbReference type="InterPro" id="IPR036291">
    <property type="entry name" value="NAD(P)-bd_dom_sf"/>
</dbReference>
<keyword evidence="3" id="KW-0560">Oxidoreductase</keyword>
<accession>A0A7Z0IIG9</accession>
<dbReference type="PROSITE" id="PS00061">
    <property type="entry name" value="ADH_SHORT"/>
    <property type="match status" value="1"/>
</dbReference>
<dbReference type="FunFam" id="3.40.50.720:FF:000338">
    <property type="entry name" value="3-oxoacyl-ACP reductase FabG"/>
    <property type="match status" value="1"/>
</dbReference>
<dbReference type="EC" id="1.1.1.100" evidence="3"/>
<evidence type="ECO:0000313" key="3">
    <source>
        <dbReference type="EMBL" id="NYI68465.1"/>
    </source>
</evidence>
<name>A0A7Z0IIG9_9MICO</name>
<dbReference type="PRINTS" id="PR00081">
    <property type="entry name" value="GDHRDH"/>
</dbReference>
<evidence type="ECO:0000256" key="1">
    <source>
        <dbReference type="ARBA" id="ARBA00006484"/>
    </source>
</evidence>
<sequence>MSDKYIDLISSGAGKNIAKRLGLPQPARLRRYLPGAPVIDGPVLVTGPASDAGDAVRTTLLDWRLDVRRHAAPGEKLGAIVVDFTSVAHPADLTETSITVGGALRDLKSGGRIVVLTRPSCAGDDAPVAAARQGVDGWLRSLAHEMRGGSTANGIAISGDVPASAPSVSGALRFLLSGRSAFVDGQFIHVTSNAGSLPEDWELPLAGRVAVVTGAARGIGAEVARVLARDGASLVVVDVPAAGEALSKVANTVGGTALQLDITSEDAGQRIIDHAVARHGGIDIVVHNAGITRDRLLANMAEDRFASVVAVNVAAPLTINEALLASDKFTNAPRIVGLASTSGIAGNRGQTNYATSKAGVIGMVRATAPRMESVGGTANAVAPGFIDTEMTARMPFATREVARRLNSLQQAGLPVDVAETIAFLSSPQAGGVRGDVIRVCGQNLVGA</sequence>
<reference evidence="3 4" key="1">
    <citation type="submission" date="2020-07" db="EMBL/GenBank/DDBJ databases">
        <title>Sequencing the genomes of 1000 actinobacteria strains.</title>
        <authorList>
            <person name="Klenk H.-P."/>
        </authorList>
    </citation>
    <scope>NUCLEOTIDE SEQUENCE [LARGE SCALE GENOMIC DNA]</scope>
    <source>
        <strain evidence="3 4">DSM 26341</strain>
    </source>
</reference>
<dbReference type="SUPFAM" id="SSF51735">
    <property type="entry name" value="NAD(P)-binding Rossmann-fold domains"/>
    <property type="match status" value="1"/>
</dbReference>
<evidence type="ECO:0000313" key="4">
    <source>
        <dbReference type="Proteomes" id="UP000539111"/>
    </source>
</evidence>
<organism evidence="3 4">
    <name type="scientific">Spelaeicoccus albus</name>
    <dbReference type="NCBI Taxonomy" id="1280376"/>
    <lineage>
        <taxon>Bacteria</taxon>
        <taxon>Bacillati</taxon>
        <taxon>Actinomycetota</taxon>
        <taxon>Actinomycetes</taxon>
        <taxon>Micrococcales</taxon>
        <taxon>Brevibacteriaceae</taxon>
        <taxon>Spelaeicoccus</taxon>
    </lineage>
</organism>
<dbReference type="GO" id="GO:0004316">
    <property type="term" value="F:3-oxoacyl-[acyl-carrier-protein] reductase (NADPH) activity"/>
    <property type="evidence" value="ECO:0007669"/>
    <property type="project" value="UniProtKB-EC"/>
</dbReference>
<dbReference type="InterPro" id="IPR057326">
    <property type="entry name" value="KR_dom"/>
</dbReference>
<dbReference type="PANTHER" id="PTHR42760:SF78">
    <property type="entry name" value="3-OXOACYL-[ACYL-CARRIER-PROTEIN] REDUCTASE [NADH]"/>
    <property type="match status" value="1"/>
</dbReference>
<gene>
    <name evidence="3" type="ORF">BJY26_002771</name>
</gene>
<dbReference type="InterPro" id="IPR020904">
    <property type="entry name" value="Sc_DH/Rdtase_CS"/>
</dbReference>
<dbReference type="InterPro" id="IPR002347">
    <property type="entry name" value="SDR_fam"/>
</dbReference>
<dbReference type="PRINTS" id="PR00080">
    <property type="entry name" value="SDRFAMILY"/>
</dbReference>
<proteinExistence type="inferred from homology"/>
<dbReference type="EMBL" id="JACBZP010000001">
    <property type="protein sequence ID" value="NYI68465.1"/>
    <property type="molecule type" value="Genomic_DNA"/>
</dbReference>
<evidence type="ECO:0000259" key="2">
    <source>
        <dbReference type="SMART" id="SM00822"/>
    </source>
</evidence>
<dbReference type="AlphaFoldDB" id="A0A7Z0IIG9"/>
<feature type="domain" description="Ketoreductase" evidence="2">
    <location>
        <begin position="208"/>
        <end position="388"/>
    </location>
</feature>
<dbReference type="PANTHER" id="PTHR42760">
    <property type="entry name" value="SHORT-CHAIN DEHYDROGENASES/REDUCTASES FAMILY MEMBER"/>
    <property type="match status" value="1"/>
</dbReference>
<dbReference type="Gene3D" id="3.40.50.720">
    <property type="entry name" value="NAD(P)-binding Rossmann-like Domain"/>
    <property type="match status" value="2"/>
</dbReference>
<dbReference type="NCBIfam" id="NF006110">
    <property type="entry name" value="PRK08261.1"/>
    <property type="match status" value="1"/>
</dbReference>
<dbReference type="RefSeq" id="WP_179428811.1">
    <property type="nucleotide sequence ID" value="NZ_JACBZP010000001.1"/>
</dbReference>
<dbReference type="Proteomes" id="UP000539111">
    <property type="component" value="Unassembled WGS sequence"/>
</dbReference>
<comment type="caution">
    <text evidence="3">The sequence shown here is derived from an EMBL/GenBank/DDBJ whole genome shotgun (WGS) entry which is preliminary data.</text>
</comment>
<protein>
    <submittedName>
        <fullName evidence="3">3-oxoacyl-[acyl-carrier protein] reductase</fullName>
        <ecNumber evidence="3">1.1.1.100</ecNumber>
    </submittedName>
</protein>
<keyword evidence="4" id="KW-1185">Reference proteome</keyword>
<dbReference type="Pfam" id="PF13561">
    <property type="entry name" value="adh_short_C2"/>
    <property type="match status" value="1"/>
</dbReference>
<dbReference type="SMART" id="SM00822">
    <property type="entry name" value="PKS_KR"/>
    <property type="match status" value="1"/>
</dbReference>
<comment type="similarity">
    <text evidence="1">Belongs to the short-chain dehydrogenases/reductases (SDR) family.</text>
</comment>